<dbReference type="GO" id="GO:0003677">
    <property type="term" value="F:DNA binding"/>
    <property type="evidence" value="ECO:0007669"/>
    <property type="project" value="InterPro"/>
</dbReference>
<dbReference type="InterPro" id="IPR001650">
    <property type="entry name" value="Helicase_C-like"/>
</dbReference>
<evidence type="ECO:0000259" key="2">
    <source>
        <dbReference type="PROSITE" id="PS51194"/>
    </source>
</evidence>
<dbReference type="AlphaFoldDB" id="A0A0J6UQ13"/>
<dbReference type="GO" id="GO:0016787">
    <property type="term" value="F:hydrolase activity"/>
    <property type="evidence" value="ECO:0007669"/>
    <property type="project" value="InterPro"/>
</dbReference>
<dbReference type="PROSITE" id="PS51194">
    <property type="entry name" value="HELICASE_CTER"/>
    <property type="match status" value="1"/>
</dbReference>
<keyword evidence="3" id="KW-0347">Helicase</keyword>
<dbReference type="InterPro" id="IPR050742">
    <property type="entry name" value="Helicase_Restrict-Modif_Enz"/>
</dbReference>
<dbReference type="SMART" id="SM00487">
    <property type="entry name" value="DEXDc"/>
    <property type="match status" value="1"/>
</dbReference>
<dbReference type="InterPro" id="IPR027417">
    <property type="entry name" value="P-loop_NTPase"/>
</dbReference>
<dbReference type="Pfam" id="PF00271">
    <property type="entry name" value="Helicase_C"/>
    <property type="match status" value="1"/>
</dbReference>
<feature type="domain" description="Helicase ATP-binding" evidence="1">
    <location>
        <begin position="16"/>
        <end position="157"/>
    </location>
</feature>
<dbReference type="RefSeq" id="WP_048467176.1">
    <property type="nucleotide sequence ID" value="NZ_LABX01000265.1"/>
</dbReference>
<evidence type="ECO:0000313" key="3">
    <source>
        <dbReference type="EMBL" id="KMO28136.1"/>
    </source>
</evidence>
<evidence type="ECO:0000259" key="1">
    <source>
        <dbReference type="PROSITE" id="PS51192"/>
    </source>
</evidence>
<dbReference type="GO" id="GO:0005524">
    <property type="term" value="F:ATP binding"/>
    <property type="evidence" value="ECO:0007669"/>
    <property type="project" value="InterPro"/>
</dbReference>
<gene>
    <name evidence="3" type="ORF">VP06_28560</name>
</gene>
<dbReference type="InterPro" id="IPR006935">
    <property type="entry name" value="Helicase/UvrB_N"/>
</dbReference>
<evidence type="ECO:0000313" key="4">
    <source>
        <dbReference type="Proteomes" id="UP000035929"/>
    </source>
</evidence>
<dbReference type="PROSITE" id="PS51192">
    <property type="entry name" value="HELICASE_ATP_BIND_1"/>
    <property type="match status" value="1"/>
</dbReference>
<comment type="caution">
    <text evidence="3">The sequence shown here is derived from an EMBL/GenBank/DDBJ whole genome shotgun (WGS) entry which is preliminary data.</text>
</comment>
<dbReference type="PANTHER" id="PTHR47396">
    <property type="entry name" value="TYPE I RESTRICTION ENZYME ECOKI R PROTEIN"/>
    <property type="match status" value="1"/>
</dbReference>
<dbReference type="PANTHER" id="PTHR47396:SF1">
    <property type="entry name" value="ATP-DEPENDENT HELICASE IRC3-RELATED"/>
    <property type="match status" value="1"/>
</dbReference>
<keyword evidence="3" id="KW-0378">Hydrolase</keyword>
<sequence length="551" mass="59833">MLLRPYQRASLDALHADWARGGRNGLIVLPTGAGKSLVIATLVREGMARDPKARIAVVTHTRELIAQNHAELLALWPEAPAGIVSAGLGRREETKPILFCGIQSVWNRVEATGGFDLVVVDEAHLIPRDAETRYGRFLDAVRARCPEMRLVGLTATPYRLDSGRLDEGPGRVFDRIVYEAQVGDLIREGYLSLLVSKATATTLDVSGVPLRAGDYMPGALEAAVNRDVITRAAVAEMVTYGAERRAWLAFCAGVKHADAVRDAIRAEGFSCESISGETGKNERNRIVRDFRAGRLRCLTSVGVLATGFNVPEVDLIALLRPTQSTGLYVQQVGRGLRRAKGKTDALVLDYAGLVRRHGPIDVLSANAVARARLLGESGGPRAKPCPGCGALIALNASTCEACWVDPEEEDEAELPHEAVADDETAVLSAGTVAVVREAHARWWPVAGWRFRREARARGPDLLVVALEGDEEAMVVRLDLEASGFAREKAVQWWRRLGGEMPAPLDVEEALARCDELSRPEAVRVVPTGRLSESVDYRLADGATWTDTRRVA</sequence>
<dbReference type="Proteomes" id="UP000035929">
    <property type="component" value="Unassembled WGS sequence"/>
</dbReference>
<reference evidence="3 4" key="1">
    <citation type="submission" date="2015-03" db="EMBL/GenBank/DDBJ databases">
        <title>Genome sequencing of Methylobacterium aquaticum DSM16371 type strain.</title>
        <authorList>
            <person name="Chaudhry V."/>
            <person name="Patil P.B."/>
        </authorList>
    </citation>
    <scope>NUCLEOTIDE SEQUENCE [LARGE SCALE GENOMIC DNA]</scope>
    <source>
        <strain evidence="3 4">DSM 16371</strain>
    </source>
</reference>
<dbReference type="Pfam" id="PF04851">
    <property type="entry name" value="ResIII"/>
    <property type="match status" value="1"/>
</dbReference>
<dbReference type="EMBL" id="LABX01000265">
    <property type="protein sequence ID" value="KMO28136.1"/>
    <property type="molecule type" value="Genomic_DNA"/>
</dbReference>
<dbReference type="Gene3D" id="3.40.50.300">
    <property type="entry name" value="P-loop containing nucleotide triphosphate hydrolases"/>
    <property type="match status" value="2"/>
</dbReference>
<keyword evidence="3" id="KW-0067">ATP-binding</keyword>
<feature type="domain" description="Helicase C-terminal" evidence="2">
    <location>
        <begin position="233"/>
        <end position="379"/>
    </location>
</feature>
<dbReference type="GO" id="GO:0004386">
    <property type="term" value="F:helicase activity"/>
    <property type="evidence" value="ECO:0007669"/>
    <property type="project" value="UniProtKB-KW"/>
</dbReference>
<dbReference type="OrthoDB" id="5194627at2"/>
<keyword evidence="3" id="KW-0547">Nucleotide-binding</keyword>
<dbReference type="PATRIC" id="fig|270351.6.peg.3973"/>
<accession>A0A0J6UQ13</accession>
<proteinExistence type="predicted"/>
<dbReference type="InterPro" id="IPR014001">
    <property type="entry name" value="Helicase_ATP-bd"/>
</dbReference>
<dbReference type="SMART" id="SM00490">
    <property type="entry name" value="HELICc"/>
    <property type="match status" value="1"/>
</dbReference>
<dbReference type="SUPFAM" id="SSF52540">
    <property type="entry name" value="P-loop containing nucleoside triphosphate hydrolases"/>
    <property type="match status" value="1"/>
</dbReference>
<dbReference type="GO" id="GO:0005829">
    <property type="term" value="C:cytosol"/>
    <property type="evidence" value="ECO:0007669"/>
    <property type="project" value="TreeGrafter"/>
</dbReference>
<name>A0A0J6UQ13_9HYPH</name>
<organism evidence="3 4">
    <name type="scientific">Methylobacterium aquaticum</name>
    <dbReference type="NCBI Taxonomy" id="270351"/>
    <lineage>
        <taxon>Bacteria</taxon>
        <taxon>Pseudomonadati</taxon>
        <taxon>Pseudomonadota</taxon>
        <taxon>Alphaproteobacteria</taxon>
        <taxon>Hyphomicrobiales</taxon>
        <taxon>Methylobacteriaceae</taxon>
        <taxon>Methylobacterium</taxon>
    </lineage>
</organism>
<protein>
    <submittedName>
        <fullName evidence="3">Helicase</fullName>
    </submittedName>
</protein>